<gene>
    <name evidence="1" type="ORF">ONZ51_g8453</name>
</gene>
<evidence type="ECO:0000313" key="2">
    <source>
        <dbReference type="Proteomes" id="UP001215151"/>
    </source>
</evidence>
<keyword evidence="2" id="KW-1185">Reference proteome</keyword>
<reference evidence="1" key="1">
    <citation type="submission" date="2022-11" db="EMBL/GenBank/DDBJ databases">
        <title>Genome Sequence of Cubamyces cubensis.</title>
        <authorList>
            <person name="Buettner E."/>
        </authorList>
    </citation>
    <scope>NUCLEOTIDE SEQUENCE</scope>
    <source>
        <strain evidence="1">MPL-01</strain>
    </source>
</reference>
<dbReference type="AlphaFoldDB" id="A0AAD7X8J8"/>
<dbReference type="Proteomes" id="UP001215151">
    <property type="component" value="Unassembled WGS sequence"/>
</dbReference>
<dbReference type="EMBL" id="JAPEVG010000256">
    <property type="protein sequence ID" value="KAJ8472530.1"/>
    <property type="molecule type" value="Genomic_DNA"/>
</dbReference>
<sequence length="159" mass="17861">MPPKLTPHAIYAALYWRADGKYHWALIIAKTTTAGQKLHATNLDNPVIWRYANDDFDVSTEWKPLVIMAHIGSFTPDADVDGLLRAIPLVTPECDAPHPFTCRIWFREAVRVLGKHGMVNYRSVDALERELTSLADENGNAVALGRSWKLHDDLSSVQL</sequence>
<comment type="caution">
    <text evidence="1">The sequence shown here is derived from an EMBL/GenBank/DDBJ whole genome shotgun (WGS) entry which is preliminary data.</text>
</comment>
<evidence type="ECO:0000313" key="1">
    <source>
        <dbReference type="EMBL" id="KAJ8472530.1"/>
    </source>
</evidence>
<dbReference type="InterPro" id="IPR054208">
    <property type="entry name" value="DUF6914"/>
</dbReference>
<organism evidence="1 2">
    <name type="scientific">Trametes cubensis</name>
    <dbReference type="NCBI Taxonomy" id="1111947"/>
    <lineage>
        <taxon>Eukaryota</taxon>
        <taxon>Fungi</taxon>
        <taxon>Dikarya</taxon>
        <taxon>Basidiomycota</taxon>
        <taxon>Agaricomycotina</taxon>
        <taxon>Agaricomycetes</taxon>
        <taxon>Polyporales</taxon>
        <taxon>Polyporaceae</taxon>
        <taxon>Trametes</taxon>
    </lineage>
</organism>
<accession>A0AAD7X8J8</accession>
<protein>
    <submittedName>
        <fullName evidence="1">Uncharacterized protein</fullName>
    </submittedName>
</protein>
<dbReference type="Pfam" id="PF21858">
    <property type="entry name" value="DUF6914"/>
    <property type="match status" value="1"/>
</dbReference>
<proteinExistence type="predicted"/>
<name>A0AAD7X8J8_9APHY</name>